<reference evidence="3 4" key="1">
    <citation type="journal article" date="2023" name="Hortic Res">
        <title>Pangenome of water caltrop reveals structural variations and asymmetric subgenome divergence after allopolyploidization.</title>
        <authorList>
            <person name="Zhang X."/>
            <person name="Chen Y."/>
            <person name="Wang L."/>
            <person name="Yuan Y."/>
            <person name="Fang M."/>
            <person name="Shi L."/>
            <person name="Lu R."/>
            <person name="Comes H.P."/>
            <person name="Ma Y."/>
            <person name="Chen Y."/>
            <person name="Huang G."/>
            <person name="Zhou Y."/>
            <person name="Zheng Z."/>
            <person name="Qiu Y."/>
        </authorList>
    </citation>
    <scope>NUCLEOTIDE SEQUENCE [LARGE SCALE GENOMIC DNA]</scope>
    <source>
        <tissue evidence="3">Roots</tissue>
    </source>
</reference>
<dbReference type="EMBL" id="JAXIOK010000012">
    <property type="protein sequence ID" value="KAK4759076.1"/>
    <property type="molecule type" value="Genomic_DNA"/>
</dbReference>
<name>A0AAN7Q3R1_9MYRT</name>
<evidence type="ECO:0000313" key="4">
    <source>
        <dbReference type="Proteomes" id="UP001345219"/>
    </source>
</evidence>
<keyword evidence="4" id="KW-1185">Reference proteome</keyword>
<protein>
    <recommendedName>
        <fullName evidence="5">Membrane protein of ER body-like protein</fullName>
    </recommendedName>
</protein>
<evidence type="ECO:0000256" key="1">
    <source>
        <dbReference type="SAM" id="MobiDB-lite"/>
    </source>
</evidence>
<keyword evidence="2" id="KW-0812">Transmembrane</keyword>
<keyword evidence="2" id="KW-0472">Membrane</keyword>
<feature type="compositionally biased region" description="Polar residues" evidence="1">
    <location>
        <begin position="469"/>
        <end position="485"/>
    </location>
</feature>
<evidence type="ECO:0008006" key="5">
    <source>
        <dbReference type="Google" id="ProtNLM"/>
    </source>
</evidence>
<sequence>MEHMLNELGYLPNVEEEEREAEEHGEVLHRRRPLLITKNIEAFTVSADLVSQGVSMADSSVAQEPEPEFEHGEAKPHDGNGSGGFGIIGDHLVRNVEWEEELQQRDSFEEVQESTRMQQEEERGDAGFIAYKNVLIREEYDLTAEKSETQETVSIKPPSDEPENLPGLQLPSPRKPYQEETAVNFIEVNPEETEYNVAEVLEKQNTHDLFCPNCRSCITRKVILRWRRLRVPRFPSDARGRRVIVTTEEEEIDSITEAGDQSPDVLETAPVSEAPTDANEDRRDDREPDVFRCLSCFTFFIPTGDGFRIFGIFEKRREADRLQEGQELPAAAVATDNSLFSLLQGKRKAAVMEDRGEPPVIGQSLEDTKIRPKPLEVIAYPTSIAAVVDQSIISIDRTPVKETEKDLPVEIKNTMATEVLSSLESQSSTDESKVAVADSLNLLMLKNDAAKEPEEPIKESTGDIIVRAKTTSASQTTPTSNTTIDLENPPEVDTQPYVGQAKTSEILEARDFDILKSIVYGGLVESIASLGVVSSAAGGGAATLNTFALALANLITGLFILIHNLRELKNEQSSSNRTQSDMEEDRYYQQLGRRGKFSLHATLAVVSYLVFGLVAPSTYGFSFRISDNRDYKLAVVAAASLVCILLLSIAKAHVCSKSYMKTISYYIVMGFAASGISFLVGELVDKLLEQLKLFESGSSSSSVSGFLRGVSLSRSGWVSN</sequence>
<keyword evidence="2" id="KW-1133">Transmembrane helix</keyword>
<feature type="transmembrane region" description="Helical" evidence="2">
    <location>
        <begin position="662"/>
        <end position="681"/>
    </location>
</feature>
<dbReference type="InterPro" id="IPR052843">
    <property type="entry name" value="ER_body_metal_sequester"/>
</dbReference>
<feature type="region of interest" description="Disordered" evidence="1">
    <location>
        <begin position="57"/>
        <end position="86"/>
    </location>
</feature>
<dbReference type="PANTHER" id="PTHR38937:SF2">
    <property type="entry name" value="MEMBRANE PROTEIN OF ER BODY-LIKE PROTEIN ISOFORM X1"/>
    <property type="match status" value="1"/>
</dbReference>
<proteinExistence type="predicted"/>
<feature type="region of interest" description="Disordered" evidence="1">
    <location>
        <begin position="142"/>
        <end position="175"/>
    </location>
</feature>
<evidence type="ECO:0000256" key="2">
    <source>
        <dbReference type="SAM" id="Phobius"/>
    </source>
</evidence>
<feature type="compositionally biased region" description="Basic and acidic residues" evidence="1">
    <location>
        <begin position="68"/>
        <end position="78"/>
    </location>
</feature>
<dbReference type="Proteomes" id="UP001345219">
    <property type="component" value="Chromosome 15"/>
</dbReference>
<dbReference type="AlphaFoldDB" id="A0AAN7Q3R1"/>
<feature type="transmembrane region" description="Helical" evidence="2">
    <location>
        <begin position="631"/>
        <end position="650"/>
    </location>
</feature>
<dbReference type="PANTHER" id="PTHR38937">
    <property type="entry name" value="MEMBRANE PROTEIN OF ER BODY-LIKE PROTEIN"/>
    <property type="match status" value="1"/>
</dbReference>
<feature type="transmembrane region" description="Helical" evidence="2">
    <location>
        <begin position="542"/>
        <end position="562"/>
    </location>
</feature>
<feature type="region of interest" description="Disordered" evidence="1">
    <location>
        <begin position="251"/>
        <end position="285"/>
    </location>
</feature>
<comment type="caution">
    <text evidence="3">The sequence shown here is derived from an EMBL/GenBank/DDBJ whole genome shotgun (WGS) entry which is preliminary data.</text>
</comment>
<organism evidence="3 4">
    <name type="scientific">Trapa incisa</name>
    <dbReference type="NCBI Taxonomy" id="236973"/>
    <lineage>
        <taxon>Eukaryota</taxon>
        <taxon>Viridiplantae</taxon>
        <taxon>Streptophyta</taxon>
        <taxon>Embryophyta</taxon>
        <taxon>Tracheophyta</taxon>
        <taxon>Spermatophyta</taxon>
        <taxon>Magnoliopsida</taxon>
        <taxon>eudicotyledons</taxon>
        <taxon>Gunneridae</taxon>
        <taxon>Pentapetalae</taxon>
        <taxon>rosids</taxon>
        <taxon>malvids</taxon>
        <taxon>Myrtales</taxon>
        <taxon>Lythraceae</taxon>
        <taxon>Trapa</taxon>
    </lineage>
</organism>
<feature type="transmembrane region" description="Helical" evidence="2">
    <location>
        <begin position="597"/>
        <end position="619"/>
    </location>
</feature>
<accession>A0AAN7Q3R1</accession>
<evidence type="ECO:0000313" key="3">
    <source>
        <dbReference type="EMBL" id="KAK4759076.1"/>
    </source>
</evidence>
<gene>
    <name evidence="3" type="ORF">SAY87_020377</name>
</gene>
<feature type="region of interest" description="Disordered" evidence="1">
    <location>
        <begin position="468"/>
        <end position="496"/>
    </location>
</feature>